<dbReference type="EMBL" id="JAELUR010000013">
    <property type="protein sequence ID" value="KAG7424514.1"/>
    <property type="molecule type" value="Genomic_DNA"/>
</dbReference>
<evidence type="ECO:0000313" key="3">
    <source>
        <dbReference type="Proteomes" id="UP000693942"/>
    </source>
</evidence>
<dbReference type="AlphaFoldDB" id="A0A8J5PIA1"/>
<accession>A0A8J5PIA1</accession>
<proteinExistence type="predicted"/>
<evidence type="ECO:0000256" key="1">
    <source>
        <dbReference type="SAM" id="MobiDB-lite"/>
    </source>
</evidence>
<dbReference type="Proteomes" id="UP000693942">
    <property type="component" value="Unassembled WGS sequence"/>
</dbReference>
<name>A0A8J5PIA1_FUSOX</name>
<gene>
    <name evidence="2" type="ORF">Forpi1262_v014548</name>
</gene>
<feature type="compositionally biased region" description="Basic and acidic residues" evidence="1">
    <location>
        <begin position="98"/>
        <end position="108"/>
    </location>
</feature>
<reference evidence="2" key="1">
    <citation type="submission" date="2021-04" db="EMBL/GenBank/DDBJ databases">
        <title>First draft genome resource for Brassicaceae pathogens Fusarium oxysporum f. sp. raphani and Fusarium oxysporum f. sp. rapae.</title>
        <authorList>
            <person name="Asai S."/>
        </authorList>
    </citation>
    <scope>NUCLEOTIDE SEQUENCE</scope>
    <source>
        <strain evidence="2">Tf1262</strain>
    </source>
</reference>
<protein>
    <submittedName>
        <fullName evidence="2">Uncharacterized protein</fullName>
    </submittedName>
</protein>
<sequence length="274" mass="29493">MASGQTIDTASREAQCTEDASMENMPRVDDEPAIVEVSNQDSHAHAASRHGPIQPIISTGMEEQQTNIHDATVGQLLHDHGQEDQADDAPVEVQTRLSSDHSALRGLDDTSADDNSTQSTTAQCPIQQEDTPMTDAEPEVTQQTAIPATVTHAEDRRPETPCLARPASNSEVARNSEWSSQRSDTSGTVSPTSSTASGTDSVQTRFTTPGSTGMGEQVDELPSSDNITAISHGLADESCYERYFIESKDTPTLIRNQLGKNMPKTLDELPSRTT</sequence>
<feature type="compositionally biased region" description="Polar residues" evidence="1">
    <location>
        <begin position="1"/>
        <end position="14"/>
    </location>
</feature>
<comment type="caution">
    <text evidence="2">The sequence shown here is derived from an EMBL/GenBank/DDBJ whole genome shotgun (WGS) entry which is preliminary data.</text>
</comment>
<feature type="compositionally biased region" description="Polar residues" evidence="1">
    <location>
        <begin position="167"/>
        <end position="211"/>
    </location>
</feature>
<feature type="region of interest" description="Disordered" evidence="1">
    <location>
        <begin position="1"/>
        <end position="226"/>
    </location>
</feature>
<feature type="region of interest" description="Disordered" evidence="1">
    <location>
        <begin position="251"/>
        <end position="274"/>
    </location>
</feature>
<feature type="compositionally biased region" description="Polar residues" evidence="1">
    <location>
        <begin position="113"/>
        <end position="131"/>
    </location>
</feature>
<organism evidence="2 3">
    <name type="scientific">Fusarium oxysporum f. sp. raphani</name>
    <dbReference type="NCBI Taxonomy" id="96318"/>
    <lineage>
        <taxon>Eukaryota</taxon>
        <taxon>Fungi</taxon>
        <taxon>Dikarya</taxon>
        <taxon>Ascomycota</taxon>
        <taxon>Pezizomycotina</taxon>
        <taxon>Sordariomycetes</taxon>
        <taxon>Hypocreomycetidae</taxon>
        <taxon>Hypocreales</taxon>
        <taxon>Nectriaceae</taxon>
        <taxon>Fusarium</taxon>
        <taxon>Fusarium oxysporum species complex</taxon>
    </lineage>
</organism>
<feature type="compositionally biased region" description="Basic and acidic residues" evidence="1">
    <location>
        <begin position="265"/>
        <end position="274"/>
    </location>
</feature>
<evidence type="ECO:0000313" key="2">
    <source>
        <dbReference type="EMBL" id="KAG7424514.1"/>
    </source>
</evidence>